<dbReference type="GeneID" id="25730782"/>
<dbReference type="KEGG" id="mng:MNEG_13330"/>
<dbReference type="EMBL" id="KK103977">
    <property type="protein sequence ID" value="KIY94632.1"/>
    <property type="molecule type" value="Genomic_DNA"/>
</dbReference>
<gene>
    <name evidence="2" type="ORF">MNEG_13330</name>
</gene>
<dbReference type="Proteomes" id="UP000054498">
    <property type="component" value="Unassembled WGS sequence"/>
</dbReference>
<organism evidence="2 3">
    <name type="scientific">Monoraphidium neglectum</name>
    <dbReference type="NCBI Taxonomy" id="145388"/>
    <lineage>
        <taxon>Eukaryota</taxon>
        <taxon>Viridiplantae</taxon>
        <taxon>Chlorophyta</taxon>
        <taxon>core chlorophytes</taxon>
        <taxon>Chlorophyceae</taxon>
        <taxon>CS clade</taxon>
        <taxon>Sphaeropleales</taxon>
        <taxon>Selenastraceae</taxon>
        <taxon>Monoraphidium</taxon>
    </lineage>
</organism>
<proteinExistence type="predicted"/>
<feature type="compositionally biased region" description="Basic and acidic residues" evidence="1">
    <location>
        <begin position="436"/>
        <end position="457"/>
    </location>
</feature>
<dbReference type="RefSeq" id="XP_013893652.1">
    <property type="nucleotide sequence ID" value="XM_014038198.1"/>
</dbReference>
<dbReference type="AlphaFoldDB" id="A0A0D2J413"/>
<keyword evidence="3" id="KW-1185">Reference proteome</keyword>
<name>A0A0D2J413_9CHLO</name>
<accession>A0A0D2J413</accession>
<evidence type="ECO:0000313" key="3">
    <source>
        <dbReference type="Proteomes" id="UP000054498"/>
    </source>
</evidence>
<evidence type="ECO:0000256" key="1">
    <source>
        <dbReference type="SAM" id="MobiDB-lite"/>
    </source>
</evidence>
<reference evidence="2 3" key="1">
    <citation type="journal article" date="2013" name="BMC Genomics">
        <title>Reconstruction of the lipid metabolism for the microalga Monoraphidium neglectum from its genome sequence reveals characteristics suitable for biofuel production.</title>
        <authorList>
            <person name="Bogen C."/>
            <person name="Al-Dilaimi A."/>
            <person name="Albersmeier A."/>
            <person name="Wichmann J."/>
            <person name="Grundmann M."/>
            <person name="Rupp O."/>
            <person name="Lauersen K.J."/>
            <person name="Blifernez-Klassen O."/>
            <person name="Kalinowski J."/>
            <person name="Goesmann A."/>
            <person name="Mussgnug J.H."/>
            <person name="Kruse O."/>
        </authorList>
    </citation>
    <scope>NUCLEOTIDE SEQUENCE [LARGE SCALE GENOMIC DNA]</scope>
    <source>
        <strain evidence="2 3">SAG 48.87</strain>
    </source>
</reference>
<evidence type="ECO:0000313" key="2">
    <source>
        <dbReference type="EMBL" id="KIY94632.1"/>
    </source>
</evidence>
<feature type="region of interest" description="Disordered" evidence="1">
    <location>
        <begin position="426"/>
        <end position="481"/>
    </location>
</feature>
<sequence length="481" mass="52388">MQPDGFVTTTTSPAVLAELEKGGEYLILGDSSQIRLIRLRRSLAKLFSGWVPTFKFTDEQISYSQRNKLTFFIGKIPSADVIEKVRQTLEEKFGAVETWQPPARQDNYSVGAVFAETDTADKLFYGVETLKLTPAEGAIKLLIPNRYYVAPDDLLADARTSQFYCPRLAGKDRAEIEDILASALASGKIPTDMARLLNHTDLKVLRTPAGDCELTHMSIDDCYEFTEKAQAGEISFECDGVHYTLNVRDDDYQAPPPPSGQRVVRIRKPAILIVAPASTLCGGKAETAIKGLIDGFKGIGITLSLAATRAVSVRGAVGIRFEVPDVETVAAIMQHYLTTAGSPPEGCERPPKAEIRKMARVWTVGRKPAHPMSPAGSLLGKSEPAGHEKLTVAKMIYGAAKHNVTYRRYVDATEWGTKEFITAEAGKASGAEGGDLEGKDKDQTKEDERNPQKRAGEQEEGGNPKRLAGDPDVQGADNMET</sequence>
<protein>
    <submittedName>
        <fullName evidence="2">Uncharacterized protein</fullName>
    </submittedName>
</protein>